<dbReference type="SUPFAM" id="SSF46689">
    <property type="entry name" value="Homeodomain-like"/>
    <property type="match status" value="1"/>
</dbReference>
<keyword evidence="4" id="KW-0233">DNA recombination</keyword>
<dbReference type="GO" id="GO:0015074">
    <property type="term" value="P:DNA integration"/>
    <property type="evidence" value="ECO:0007669"/>
    <property type="project" value="UniProtKB-KW"/>
</dbReference>
<dbReference type="RefSeq" id="WP_201779255.1">
    <property type="nucleotide sequence ID" value="NZ_CP011543.1"/>
</dbReference>
<evidence type="ECO:0000256" key="2">
    <source>
        <dbReference type="ARBA" id="ARBA00022908"/>
    </source>
</evidence>
<name>A0A0G3H1U0_9CORY</name>
<evidence type="ECO:0000256" key="1">
    <source>
        <dbReference type="ARBA" id="ARBA00009913"/>
    </source>
</evidence>
<evidence type="ECO:0000259" key="7">
    <source>
        <dbReference type="PROSITE" id="PS51736"/>
    </source>
</evidence>
<keyword evidence="2" id="KW-0229">DNA integration</keyword>
<organism evidence="8 9">
    <name type="scientific">Corynebacterium mustelae</name>
    <dbReference type="NCBI Taxonomy" id="571915"/>
    <lineage>
        <taxon>Bacteria</taxon>
        <taxon>Bacillati</taxon>
        <taxon>Actinomycetota</taxon>
        <taxon>Actinomycetes</taxon>
        <taxon>Mycobacteriales</taxon>
        <taxon>Corynebacteriaceae</taxon>
        <taxon>Corynebacterium</taxon>
    </lineage>
</organism>
<dbReference type="GO" id="GO:0003677">
    <property type="term" value="F:DNA binding"/>
    <property type="evidence" value="ECO:0007669"/>
    <property type="project" value="UniProtKB-KW"/>
</dbReference>
<sequence>MAERLGTYIDDVGRPSRKVLIIRMGKTHVRIRMETGSGKFQQEETRVPKEKILDDGGAAYEAWARNPRLATYIGLDGYPIALIEIKRAYKSVYKVRFLRRDGWSLQIEDVSPKDVIWDSGLGWKNLGSKRQEEIWQQHERMRNEQALDSPGIKINQSNSAGLKISYIRVSSTDQNPARQRELIGPVDKEFFESVSAGGHAPRQQLNACIDYLRAGDTVVVASIDRLARSIVDLRAIVDRILEKDATITFLKEHITFSAHAHDPRQTLMFSILGAFAEFERAIIRERQAEGIAHAKARGVYKGRKKALTKEQLTHIHQWQQEGLTQKEIATRLDVHRTTIYRALKETPAPI</sequence>
<feature type="active site" description="O-(5'-phospho-DNA)-serine intermediate" evidence="5 6">
    <location>
        <position position="170"/>
    </location>
</feature>
<dbReference type="Pfam" id="PF00239">
    <property type="entry name" value="Resolvase"/>
    <property type="match status" value="1"/>
</dbReference>
<evidence type="ECO:0000256" key="5">
    <source>
        <dbReference type="PIRSR" id="PIRSR606118-50"/>
    </source>
</evidence>
<dbReference type="PROSITE" id="PS00398">
    <property type="entry name" value="RECOMBINASES_2"/>
    <property type="match status" value="1"/>
</dbReference>
<evidence type="ECO:0000256" key="4">
    <source>
        <dbReference type="ARBA" id="ARBA00023172"/>
    </source>
</evidence>
<dbReference type="CDD" id="cd00569">
    <property type="entry name" value="HTH_Hin_like"/>
    <property type="match status" value="1"/>
</dbReference>
<feature type="domain" description="Resolvase/invertase-type recombinase catalytic" evidence="7">
    <location>
        <begin position="162"/>
        <end position="298"/>
    </location>
</feature>
<dbReference type="InterPro" id="IPR050639">
    <property type="entry name" value="SSR_resolvase"/>
</dbReference>
<dbReference type="InterPro" id="IPR036162">
    <property type="entry name" value="Resolvase-like_N_sf"/>
</dbReference>
<keyword evidence="9" id="KW-1185">Reference proteome</keyword>
<dbReference type="SUPFAM" id="SSF53041">
    <property type="entry name" value="Resolvase-like"/>
    <property type="match status" value="1"/>
</dbReference>
<dbReference type="Gene3D" id="3.40.50.1390">
    <property type="entry name" value="Resolvase, N-terminal catalytic domain"/>
    <property type="match status" value="1"/>
</dbReference>
<dbReference type="InterPro" id="IPR006119">
    <property type="entry name" value="Resolv_N"/>
</dbReference>
<dbReference type="AlphaFoldDB" id="A0A0G3H1U0"/>
<accession>A0A0G3H1U0</accession>
<dbReference type="InterPro" id="IPR006118">
    <property type="entry name" value="Recombinase_CS"/>
</dbReference>
<comment type="similarity">
    <text evidence="1">Belongs to the site-specific recombinase resolvase family.</text>
</comment>
<dbReference type="KEGG" id="cmv:CMUST_15655"/>
<dbReference type="Gene3D" id="1.10.10.60">
    <property type="entry name" value="Homeodomain-like"/>
    <property type="match status" value="1"/>
</dbReference>
<proteinExistence type="inferred from homology"/>
<evidence type="ECO:0000256" key="6">
    <source>
        <dbReference type="PROSITE-ProRule" id="PRU10137"/>
    </source>
</evidence>
<dbReference type="InterPro" id="IPR009057">
    <property type="entry name" value="Homeodomain-like_sf"/>
</dbReference>
<geneLocation type="plasmid" evidence="8 9">
    <name>pCmus45274</name>
</geneLocation>
<dbReference type="EMBL" id="CP011543">
    <property type="protein sequence ID" value="AKK07381.1"/>
    <property type="molecule type" value="Genomic_DNA"/>
</dbReference>
<evidence type="ECO:0000313" key="9">
    <source>
        <dbReference type="Proteomes" id="UP000035199"/>
    </source>
</evidence>
<reference evidence="8 9" key="1">
    <citation type="journal article" date="2015" name="Genome Announc.">
        <title>Complete Genome Sequence of the Type Strain Corynebacterium mustelae DSM 45274, Isolated from Various Tissues of a Male Ferret with Lethal Sepsis.</title>
        <authorList>
            <person name="Ruckert C."/>
            <person name="Eimer J."/>
            <person name="Winkler A."/>
            <person name="Tauch A."/>
        </authorList>
    </citation>
    <scope>NUCLEOTIDE SEQUENCE [LARGE SCALE GENOMIC DNA]</scope>
    <source>
        <strain evidence="8 9">DSM 45274</strain>
        <plasmid evidence="9">Plasmid pCmus45274</plasmid>
    </source>
</reference>
<dbReference type="PANTHER" id="PTHR30461:SF26">
    <property type="entry name" value="RESOLVASE HOMOLOG YNEB"/>
    <property type="match status" value="1"/>
</dbReference>
<keyword evidence="3" id="KW-0238">DNA-binding</keyword>
<dbReference type="GO" id="GO:0000150">
    <property type="term" value="F:DNA strand exchange activity"/>
    <property type="evidence" value="ECO:0007669"/>
    <property type="project" value="InterPro"/>
</dbReference>
<dbReference type="PROSITE" id="PS51736">
    <property type="entry name" value="RECOMBINASES_3"/>
    <property type="match status" value="1"/>
</dbReference>
<dbReference type="PROSITE" id="PS00397">
    <property type="entry name" value="RECOMBINASES_1"/>
    <property type="match status" value="1"/>
</dbReference>
<dbReference type="SMART" id="SM00857">
    <property type="entry name" value="Resolvase"/>
    <property type="match status" value="1"/>
</dbReference>
<keyword evidence="8" id="KW-0614">Plasmid</keyword>
<dbReference type="Proteomes" id="UP000035199">
    <property type="component" value="Plasmid pCmus45274"/>
</dbReference>
<evidence type="ECO:0000313" key="8">
    <source>
        <dbReference type="EMBL" id="AKK07381.1"/>
    </source>
</evidence>
<gene>
    <name evidence="8" type="ORF">CMUST_15655</name>
</gene>
<reference evidence="9" key="2">
    <citation type="submission" date="2015-05" db="EMBL/GenBank/DDBJ databases">
        <title>Complete genome sequence of Corynebacterium mustelae DSM 45274, isolated from various tissues of a male ferret with lethal sepsis.</title>
        <authorList>
            <person name="Ruckert C."/>
            <person name="Albersmeier A."/>
            <person name="Winkler A."/>
            <person name="Tauch A."/>
        </authorList>
    </citation>
    <scope>NUCLEOTIDE SEQUENCE [LARGE SCALE GENOMIC DNA]</scope>
    <source>
        <strain evidence="9">DSM 45274</strain>
        <plasmid evidence="9">Plasmid pCmus45274</plasmid>
    </source>
</reference>
<dbReference type="PANTHER" id="PTHR30461">
    <property type="entry name" value="DNA-INVERTASE FROM LAMBDOID PROPHAGE"/>
    <property type="match status" value="1"/>
</dbReference>
<protein>
    <submittedName>
        <fullName evidence="8">Resolvase family protein</fullName>
    </submittedName>
</protein>
<evidence type="ECO:0000256" key="3">
    <source>
        <dbReference type="ARBA" id="ARBA00023125"/>
    </source>
</evidence>
<dbReference type="CDD" id="cd03768">
    <property type="entry name" value="SR_ResInv"/>
    <property type="match status" value="1"/>
</dbReference>